<dbReference type="Proteomes" id="UP001055879">
    <property type="component" value="Linkage Group LG04"/>
</dbReference>
<reference evidence="2" key="1">
    <citation type="journal article" date="2022" name="Mol. Ecol. Resour.">
        <title>The genomes of chicory, endive, great burdock and yacon provide insights into Asteraceae palaeo-polyploidization history and plant inulin production.</title>
        <authorList>
            <person name="Fan W."/>
            <person name="Wang S."/>
            <person name="Wang H."/>
            <person name="Wang A."/>
            <person name="Jiang F."/>
            <person name="Liu H."/>
            <person name="Zhao H."/>
            <person name="Xu D."/>
            <person name="Zhang Y."/>
        </authorList>
    </citation>
    <scope>NUCLEOTIDE SEQUENCE [LARGE SCALE GENOMIC DNA]</scope>
    <source>
        <strain evidence="2">cv. Niubang</strain>
    </source>
</reference>
<proteinExistence type="predicted"/>
<dbReference type="EMBL" id="CM042050">
    <property type="protein sequence ID" value="KAI3734009.1"/>
    <property type="molecule type" value="Genomic_DNA"/>
</dbReference>
<evidence type="ECO:0000313" key="2">
    <source>
        <dbReference type="Proteomes" id="UP001055879"/>
    </source>
</evidence>
<reference evidence="1 2" key="2">
    <citation type="journal article" date="2022" name="Mol. Ecol. Resour.">
        <title>The genomes of chicory, endive, great burdock and yacon provide insights into Asteraceae paleo-polyploidization history and plant inulin production.</title>
        <authorList>
            <person name="Fan W."/>
            <person name="Wang S."/>
            <person name="Wang H."/>
            <person name="Wang A."/>
            <person name="Jiang F."/>
            <person name="Liu H."/>
            <person name="Zhao H."/>
            <person name="Xu D."/>
            <person name="Zhang Y."/>
        </authorList>
    </citation>
    <scope>NUCLEOTIDE SEQUENCE [LARGE SCALE GENOMIC DNA]</scope>
    <source>
        <strain evidence="2">cv. Niubang</strain>
    </source>
</reference>
<sequence>MIGCDLLDETNYVSAIDPANQAHMFKVPVNDLNDVDDVVTIMEEVQVNANSQTIITDTMEKIGSLMNAQPKRLCRGCRELINYDSHNCLVKK</sequence>
<gene>
    <name evidence="1" type="ORF">L6452_13469</name>
</gene>
<evidence type="ECO:0000313" key="1">
    <source>
        <dbReference type="EMBL" id="KAI3734009.1"/>
    </source>
</evidence>
<keyword evidence="2" id="KW-1185">Reference proteome</keyword>
<organism evidence="1 2">
    <name type="scientific">Arctium lappa</name>
    <name type="common">Greater burdock</name>
    <name type="synonym">Lappa major</name>
    <dbReference type="NCBI Taxonomy" id="4217"/>
    <lineage>
        <taxon>Eukaryota</taxon>
        <taxon>Viridiplantae</taxon>
        <taxon>Streptophyta</taxon>
        <taxon>Embryophyta</taxon>
        <taxon>Tracheophyta</taxon>
        <taxon>Spermatophyta</taxon>
        <taxon>Magnoliopsida</taxon>
        <taxon>eudicotyledons</taxon>
        <taxon>Gunneridae</taxon>
        <taxon>Pentapetalae</taxon>
        <taxon>asterids</taxon>
        <taxon>campanulids</taxon>
        <taxon>Asterales</taxon>
        <taxon>Asteraceae</taxon>
        <taxon>Carduoideae</taxon>
        <taxon>Cardueae</taxon>
        <taxon>Arctiinae</taxon>
        <taxon>Arctium</taxon>
    </lineage>
</organism>
<protein>
    <submittedName>
        <fullName evidence="1">Uncharacterized protein</fullName>
    </submittedName>
</protein>
<comment type="caution">
    <text evidence="1">The sequence shown here is derived from an EMBL/GenBank/DDBJ whole genome shotgun (WGS) entry which is preliminary data.</text>
</comment>
<accession>A0ACB9CI80</accession>
<name>A0ACB9CI80_ARCLA</name>